<evidence type="ECO:0000313" key="4">
    <source>
        <dbReference type="EMBL" id="CAL4776776.1"/>
    </source>
</evidence>
<proteinExistence type="predicted"/>
<dbReference type="EMBL" id="CAMXCT030001371">
    <property type="protein sequence ID" value="CAL4776776.1"/>
    <property type="molecule type" value="Genomic_DNA"/>
</dbReference>
<feature type="region of interest" description="Disordered" evidence="1">
    <location>
        <begin position="20"/>
        <end position="54"/>
    </location>
</feature>
<organism evidence="2">
    <name type="scientific">Cladocopium goreaui</name>
    <dbReference type="NCBI Taxonomy" id="2562237"/>
    <lineage>
        <taxon>Eukaryota</taxon>
        <taxon>Sar</taxon>
        <taxon>Alveolata</taxon>
        <taxon>Dinophyceae</taxon>
        <taxon>Suessiales</taxon>
        <taxon>Symbiodiniaceae</taxon>
        <taxon>Cladocopium</taxon>
    </lineage>
</organism>
<feature type="compositionally biased region" description="Basic and acidic residues" evidence="1">
    <location>
        <begin position="24"/>
        <end position="38"/>
    </location>
</feature>
<reference evidence="2" key="1">
    <citation type="submission" date="2022-10" db="EMBL/GenBank/DDBJ databases">
        <authorList>
            <person name="Chen Y."/>
            <person name="Dougan E. K."/>
            <person name="Chan C."/>
            <person name="Rhodes N."/>
            <person name="Thang M."/>
        </authorList>
    </citation>
    <scope>NUCLEOTIDE SEQUENCE</scope>
</reference>
<evidence type="ECO:0000313" key="2">
    <source>
        <dbReference type="EMBL" id="CAI3989464.1"/>
    </source>
</evidence>
<name>A0A9P1FTY0_9DINO</name>
<feature type="region of interest" description="Disordered" evidence="1">
    <location>
        <begin position="562"/>
        <end position="790"/>
    </location>
</feature>
<evidence type="ECO:0000313" key="5">
    <source>
        <dbReference type="Proteomes" id="UP001152797"/>
    </source>
</evidence>
<dbReference type="AlphaFoldDB" id="A0A9P1FTY0"/>
<reference evidence="3" key="2">
    <citation type="submission" date="2024-04" db="EMBL/GenBank/DDBJ databases">
        <authorList>
            <person name="Chen Y."/>
            <person name="Shah S."/>
            <person name="Dougan E. K."/>
            <person name="Thang M."/>
            <person name="Chan C."/>
        </authorList>
    </citation>
    <scope>NUCLEOTIDE SEQUENCE [LARGE SCALE GENOMIC DNA]</scope>
</reference>
<dbReference type="EMBL" id="CAMXCT010001371">
    <property type="protein sequence ID" value="CAI3989464.1"/>
    <property type="molecule type" value="Genomic_DNA"/>
</dbReference>
<feature type="compositionally biased region" description="Basic and acidic residues" evidence="1">
    <location>
        <begin position="632"/>
        <end position="647"/>
    </location>
</feature>
<sequence>LSNILTERFKKLVAMGPEVVSSPSKERTMVHDMDRESLRNSLSPMSSGKAHQLEAPTKKELTDYDKNMTGLAASIQKGVNTLNDLVDKVEQEKVKEQARQERLAKELAKREAKKAKMLAKAREEGNALAGEDLAKGNGGPDAAVEDENSQDGWASDEEDGIWPLLASAKDLMLIKSENVGDFDEHPNITKAMAFSVTSDILGKLKGIYNVVECTKARKDKPDAAHNFRGDENFAVDDLFADQTDKVKEWLTKILCGTKDILSLAVQKFQKSPHTDVLEKILSPQVVAAGADWQCCNFSDFMFGRTVVSLHGSTFVAGIPFSFFNVQKSGKSVATISEEMGNMTRSALIENNGFYVFLDMFQGVTIPPGYLYFQCNVGAMDFGDACHTSGGSGCDFLVLTGLPPFILKDSSAMTSLRETIENGIKSMRMDDEGKAFKGPINKLSFAMQICSAFEVKQEPSQAATAEEQEQEQTSALPAVQDGSVELLRLDYNALPESRSELDELFLHPDFDFELELERAKQRPELKDFLYEEYDPDFVFGVPENDPGQDLADFLDWLVQKGVAKRKTAKNSGPPAEDSGEKADENTNGQDGMQDKETELGQPQMEVDHKLPAAETNENSEAAVAMAQLEVENSEAKTNMDVDQKKGSEAENGNDMEVEPMSGSPAPLPGHSEISVDATTANNGNDMGVGAKSASAAPDAEPKSGSPAPLPGNSEISVDAATASNGNDMGVGAKSASAAPDAEPKSGSAVPDAANQEISFDAATTSPKVSTEKDDVKDSQLPTTTSNRQKEARGWAASRFSLLYIILCYSDVYGIYCLYETSCYSSSSSSSSSASSSASSS</sequence>
<feature type="region of interest" description="Disordered" evidence="1">
    <location>
        <begin position="123"/>
        <end position="156"/>
    </location>
</feature>
<feature type="compositionally biased region" description="Acidic residues" evidence="1">
    <location>
        <begin position="143"/>
        <end position="156"/>
    </location>
</feature>
<dbReference type="EMBL" id="CAMXCT020001371">
    <property type="protein sequence ID" value="CAL1142839.1"/>
    <property type="molecule type" value="Genomic_DNA"/>
</dbReference>
<keyword evidence="5" id="KW-1185">Reference proteome</keyword>
<dbReference type="GO" id="GO:0008233">
    <property type="term" value="F:peptidase activity"/>
    <property type="evidence" value="ECO:0007669"/>
    <property type="project" value="UniProtKB-KW"/>
</dbReference>
<evidence type="ECO:0000256" key="1">
    <source>
        <dbReference type="SAM" id="MobiDB-lite"/>
    </source>
</evidence>
<feature type="non-terminal residue" evidence="2">
    <location>
        <position position="839"/>
    </location>
</feature>
<comment type="caution">
    <text evidence="2">The sequence shown here is derived from an EMBL/GenBank/DDBJ whole genome shotgun (WGS) entry which is preliminary data.</text>
</comment>
<keyword evidence="4" id="KW-0645">Protease</keyword>
<accession>A0A9P1FTY0</accession>
<keyword evidence="4" id="KW-0378">Hydrolase</keyword>
<dbReference type="GO" id="GO:0006508">
    <property type="term" value="P:proteolysis"/>
    <property type="evidence" value="ECO:0007669"/>
    <property type="project" value="UniProtKB-KW"/>
</dbReference>
<protein>
    <submittedName>
        <fullName evidence="4">Presequence protease 1, chloroplastic/mitochondrial</fullName>
    </submittedName>
</protein>
<evidence type="ECO:0000313" key="3">
    <source>
        <dbReference type="EMBL" id="CAL1142839.1"/>
    </source>
</evidence>
<dbReference type="Proteomes" id="UP001152797">
    <property type="component" value="Unassembled WGS sequence"/>
</dbReference>
<feature type="compositionally biased region" description="Polar residues" evidence="1">
    <location>
        <begin position="754"/>
        <end position="767"/>
    </location>
</feature>
<gene>
    <name evidence="2" type="ORF">C1SCF055_LOCUS16538</name>
</gene>